<proteinExistence type="predicted"/>
<organism evidence="2 3">
    <name type="scientific">endosymbiont of Escarpia spicata</name>
    <dbReference type="NCBI Taxonomy" id="2200908"/>
    <lineage>
        <taxon>Bacteria</taxon>
        <taxon>Pseudomonadati</taxon>
        <taxon>Pseudomonadota</taxon>
        <taxon>Gammaproteobacteria</taxon>
        <taxon>sulfur-oxidizing symbionts</taxon>
    </lineage>
</organism>
<gene>
    <name evidence="2" type="ORF">DIZ78_13835</name>
</gene>
<accession>A0A370DFA8</accession>
<feature type="chain" id="PRO_5016686544" evidence="1">
    <location>
        <begin position="25"/>
        <end position="419"/>
    </location>
</feature>
<feature type="signal peptide" evidence="1">
    <location>
        <begin position="1"/>
        <end position="24"/>
    </location>
</feature>
<dbReference type="AlphaFoldDB" id="A0A370DFA8"/>
<evidence type="ECO:0000256" key="1">
    <source>
        <dbReference type="SAM" id="SignalP"/>
    </source>
</evidence>
<evidence type="ECO:0000313" key="2">
    <source>
        <dbReference type="EMBL" id="RDH83592.1"/>
    </source>
</evidence>
<protein>
    <submittedName>
        <fullName evidence="2">Uncharacterized protein</fullName>
    </submittedName>
</protein>
<comment type="caution">
    <text evidence="2">The sequence shown here is derived from an EMBL/GenBank/DDBJ whole genome shotgun (WGS) entry which is preliminary data.</text>
</comment>
<dbReference type="EMBL" id="QFXE01000018">
    <property type="protein sequence ID" value="RDH83592.1"/>
    <property type="molecule type" value="Genomic_DNA"/>
</dbReference>
<evidence type="ECO:0000313" key="3">
    <source>
        <dbReference type="Proteomes" id="UP000254771"/>
    </source>
</evidence>
<sequence>MFCFRTIGIMSGGFLLCTLSPAWAGYSGFMETTLQMDNILFNNNRSYLEQWGEVIYTDRMKGQQAALQFGLRGGDEGEIDHALHQLFFRTQIERYGSEVTVGRFDHADSGGFYTLDGISLQSVERPVRWNLFAGSPKRIDDYDGLSGGFLLGAEGRYQAGTGSGYSGLKTVNTRLGLQHQWHDENALRMTWGLGGSGGGDPKAMGLKRFNLSGSFRLDQQEMDALTGSADIDLQTYGRMHLLYDFYQPGKTPVSFRDRFYHDYAKGRQSVAKGRWHRPLTRRLTGLLEVSRRWREIGSSGSGMAAELNYRDYDGWKFDSRLDYLTLNSDESISLYGRMRKALTAFVELELEAVLQRKETQLSGNNRAIGSAFRLKRRLRKDLFIDLFGEYIDQSDRDNEFRLGLSLRYDFFKLPQGVAL</sequence>
<name>A0A370DFA8_9GAMM</name>
<keyword evidence="1" id="KW-0732">Signal</keyword>
<reference evidence="2 3" key="1">
    <citation type="journal article" date="2018" name="ISME J.">
        <title>Endosymbiont genomes yield clues of tubeworm success.</title>
        <authorList>
            <person name="Li Y."/>
            <person name="Liles M.R."/>
            <person name="Halanych K.M."/>
        </authorList>
    </citation>
    <scope>NUCLEOTIDE SEQUENCE [LARGE SCALE GENOMIC DNA]</scope>
    <source>
        <strain evidence="2">A1462</strain>
    </source>
</reference>
<dbReference type="Proteomes" id="UP000254771">
    <property type="component" value="Unassembled WGS sequence"/>
</dbReference>
<keyword evidence="3" id="KW-1185">Reference proteome</keyword>